<keyword evidence="4" id="KW-0479">Metal-binding</keyword>
<evidence type="ECO:0000259" key="9">
    <source>
        <dbReference type="PROSITE" id="PS50011"/>
    </source>
</evidence>
<feature type="domain" description="Protein kinase" evidence="9">
    <location>
        <begin position="995"/>
        <end position="1248"/>
    </location>
</feature>
<keyword evidence="11" id="KW-0808">Transferase</keyword>
<feature type="signal peptide" evidence="8">
    <location>
        <begin position="1"/>
        <end position="36"/>
    </location>
</feature>
<evidence type="ECO:0000256" key="2">
    <source>
        <dbReference type="ARBA" id="ARBA00022741"/>
    </source>
</evidence>
<dbReference type="EMBL" id="KB007987">
    <property type="protein sequence ID" value="ELR16527.1"/>
    <property type="molecule type" value="Genomic_DNA"/>
</dbReference>
<gene>
    <name evidence="11" type="ORF">ACA1_146610</name>
</gene>
<feature type="domain" description="DOMON" evidence="10">
    <location>
        <begin position="633"/>
        <end position="755"/>
    </location>
</feature>
<dbReference type="InterPro" id="IPR011009">
    <property type="entry name" value="Kinase-like_dom_sf"/>
</dbReference>
<reference evidence="11 12" key="1">
    <citation type="journal article" date="2013" name="Genome Biol.">
        <title>Genome of Acanthamoeba castellanii highlights extensive lateral gene transfer and early evolution of tyrosine kinase signaling.</title>
        <authorList>
            <person name="Clarke M."/>
            <person name="Lohan A.J."/>
            <person name="Liu B."/>
            <person name="Lagkouvardos I."/>
            <person name="Roy S."/>
            <person name="Zafar N."/>
            <person name="Bertelli C."/>
            <person name="Schilde C."/>
            <person name="Kianianmomeni A."/>
            <person name="Burglin T.R."/>
            <person name="Frech C."/>
            <person name="Turcotte B."/>
            <person name="Kopec K.O."/>
            <person name="Synnott J.M."/>
            <person name="Choo C."/>
            <person name="Paponov I."/>
            <person name="Finkler A."/>
            <person name="Soon Heng Tan C."/>
            <person name="Hutchins A.P."/>
            <person name="Weinmeier T."/>
            <person name="Rattei T."/>
            <person name="Chu J.S."/>
            <person name="Gimenez G."/>
            <person name="Irimia M."/>
            <person name="Rigden D.J."/>
            <person name="Fitzpatrick D.A."/>
            <person name="Lorenzo-Morales J."/>
            <person name="Bateman A."/>
            <person name="Chiu C.H."/>
            <person name="Tang P."/>
            <person name="Hegemann P."/>
            <person name="Fromm H."/>
            <person name="Raoult D."/>
            <person name="Greub G."/>
            <person name="Miranda-Saavedra D."/>
            <person name="Chen N."/>
            <person name="Nash P."/>
            <person name="Ginger M.L."/>
            <person name="Horn M."/>
            <person name="Schaap P."/>
            <person name="Caler L."/>
            <person name="Loftus B."/>
        </authorList>
    </citation>
    <scope>NUCLEOTIDE SEQUENCE [LARGE SCALE GENOMIC DNA]</scope>
    <source>
        <strain evidence="11 12">Neff</strain>
    </source>
</reference>
<dbReference type="GeneID" id="14917220"/>
<dbReference type="GO" id="GO:0005524">
    <property type="term" value="F:ATP binding"/>
    <property type="evidence" value="ECO:0007669"/>
    <property type="project" value="UniProtKB-UniRule"/>
</dbReference>
<feature type="chain" id="PRO_5003989836" evidence="8">
    <location>
        <begin position="37"/>
        <end position="1346"/>
    </location>
</feature>
<dbReference type="InterPro" id="IPR005018">
    <property type="entry name" value="DOMON_domain"/>
</dbReference>
<feature type="region of interest" description="Disordered" evidence="6">
    <location>
        <begin position="1254"/>
        <end position="1346"/>
    </location>
</feature>
<evidence type="ECO:0000256" key="8">
    <source>
        <dbReference type="SAM" id="SignalP"/>
    </source>
</evidence>
<dbReference type="GO" id="GO:0020037">
    <property type="term" value="F:heme binding"/>
    <property type="evidence" value="ECO:0007669"/>
    <property type="project" value="InterPro"/>
</dbReference>
<proteinExistence type="predicted"/>
<dbReference type="PROSITE" id="PS00107">
    <property type="entry name" value="PROTEIN_KINASE_ATP"/>
    <property type="match status" value="1"/>
</dbReference>
<keyword evidence="7" id="KW-0812">Transmembrane</keyword>
<dbReference type="InterPro" id="IPR013783">
    <property type="entry name" value="Ig-like_fold"/>
</dbReference>
<keyword evidence="12" id="KW-1185">Reference proteome</keyword>
<dbReference type="VEuPathDB" id="AmoebaDB:ACA1_146610"/>
<keyword evidence="4" id="KW-0408">Iron</keyword>
<evidence type="ECO:0000313" key="11">
    <source>
        <dbReference type="EMBL" id="ELR16527.1"/>
    </source>
</evidence>
<keyword evidence="4" id="KW-0349">Heme</keyword>
<dbReference type="GO" id="GO:0006979">
    <property type="term" value="P:response to oxidative stress"/>
    <property type="evidence" value="ECO:0007669"/>
    <property type="project" value="InterPro"/>
</dbReference>
<keyword evidence="1" id="KW-0723">Serine/threonine-protein kinase</keyword>
<dbReference type="Pfam" id="PF03351">
    <property type="entry name" value="DOMON"/>
    <property type="match status" value="1"/>
</dbReference>
<dbReference type="Gene3D" id="1.10.510.10">
    <property type="entry name" value="Transferase(Phosphotransferase) domain 1"/>
    <property type="match status" value="1"/>
</dbReference>
<dbReference type="InterPro" id="IPR017441">
    <property type="entry name" value="Protein_kinase_ATP_BS"/>
</dbReference>
<keyword evidence="2 5" id="KW-0547">Nucleotide-binding</keyword>
<dbReference type="Pfam" id="PF07714">
    <property type="entry name" value="PK_Tyr_Ser-Thr"/>
    <property type="match status" value="1"/>
</dbReference>
<evidence type="ECO:0000256" key="4">
    <source>
        <dbReference type="PIRSR" id="PIRSR619791-2"/>
    </source>
</evidence>
<feature type="binding site" description="axial binding residue" evidence="4">
    <location>
        <position position="379"/>
    </location>
    <ligand>
        <name>heme b</name>
        <dbReference type="ChEBI" id="CHEBI:60344"/>
    </ligand>
    <ligandPart>
        <name>Fe</name>
        <dbReference type="ChEBI" id="CHEBI:18248"/>
    </ligandPart>
</feature>
<keyword evidence="7" id="KW-1133">Transmembrane helix</keyword>
<dbReference type="PROSITE" id="PS51257">
    <property type="entry name" value="PROKAR_LIPOPROTEIN"/>
    <property type="match status" value="1"/>
</dbReference>
<dbReference type="InterPro" id="IPR037120">
    <property type="entry name" value="Haem_peroxidase_sf_animal"/>
</dbReference>
<evidence type="ECO:0000256" key="3">
    <source>
        <dbReference type="ARBA" id="ARBA00022840"/>
    </source>
</evidence>
<dbReference type="Proteomes" id="UP000011083">
    <property type="component" value="Unassembled WGS sequence"/>
</dbReference>
<dbReference type="PANTHER" id="PTHR45756:SF1">
    <property type="entry name" value="PROTEIN KINASE DOMAIN CONTAINING PROTEIN"/>
    <property type="match status" value="1"/>
</dbReference>
<name>L8GUB1_ACACF</name>
<dbReference type="KEGG" id="acan:ACA1_146610"/>
<evidence type="ECO:0000256" key="5">
    <source>
        <dbReference type="PROSITE-ProRule" id="PRU10141"/>
    </source>
</evidence>
<dbReference type="GO" id="GO:0004674">
    <property type="term" value="F:protein serine/threonine kinase activity"/>
    <property type="evidence" value="ECO:0007669"/>
    <property type="project" value="UniProtKB-KW"/>
</dbReference>
<dbReference type="InterPro" id="IPR000719">
    <property type="entry name" value="Prot_kinase_dom"/>
</dbReference>
<dbReference type="RefSeq" id="XP_004338540.1">
    <property type="nucleotide sequence ID" value="XM_004338492.1"/>
</dbReference>
<dbReference type="Gene3D" id="2.60.40.10">
    <property type="entry name" value="Immunoglobulins"/>
    <property type="match status" value="1"/>
</dbReference>
<dbReference type="InterPro" id="IPR001245">
    <property type="entry name" value="Ser-Thr/Tyr_kinase_cat_dom"/>
</dbReference>
<feature type="compositionally biased region" description="Basic and acidic residues" evidence="6">
    <location>
        <begin position="1254"/>
        <end position="1265"/>
    </location>
</feature>
<dbReference type="SMART" id="SM00664">
    <property type="entry name" value="DoH"/>
    <property type="match status" value="1"/>
</dbReference>
<feature type="binding site" evidence="5">
    <location>
        <position position="1022"/>
    </location>
    <ligand>
        <name>ATP</name>
        <dbReference type="ChEBI" id="CHEBI:30616"/>
    </ligand>
</feature>
<dbReference type="OrthoDB" id="30325at2759"/>
<dbReference type="PRINTS" id="PR00457">
    <property type="entry name" value="ANPEROXIDASE"/>
</dbReference>
<feature type="compositionally biased region" description="Basic residues" evidence="6">
    <location>
        <begin position="1331"/>
        <end position="1346"/>
    </location>
</feature>
<keyword evidence="11" id="KW-0418">Kinase</keyword>
<evidence type="ECO:0000259" key="10">
    <source>
        <dbReference type="PROSITE" id="PS50836"/>
    </source>
</evidence>
<evidence type="ECO:0000313" key="12">
    <source>
        <dbReference type="Proteomes" id="UP000011083"/>
    </source>
</evidence>
<dbReference type="PROSITE" id="PS50836">
    <property type="entry name" value="DOMON"/>
    <property type="match status" value="1"/>
</dbReference>
<feature type="compositionally biased region" description="Basic and acidic residues" evidence="6">
    <location>
        <begin position="1294"/>
        <end position="1313"/>
    </location>
</feature>
<dbReference type="InterPro" id="IPR010255">
    <property type="entry name" value="Haem_peroxidase_sf"/>
</dbReference>
<dbReference type="PROSITE" id="PS00108">
    <property type="entry name" value="PROTEIN_KINASE_ST"/>
    <property type="match status" value="1"/>
</dbReference>
<dbReference type="InterPro" id="IPR008271">
    <property type="entry name" value="Ser/Thr_kinase_AS"/>
</dbReference>
<protein>
    <submittedName>
        <fullName evidence="11">Protein kinase domain containing protein</fullName>
    </submittedName>
</protein>
<dbReference type="Pfam" id="PF03098">
    <property type="entry name" value="An_peroxidase"/>
    <property type="match status" value="1"/>
</dbReference>
<dbReference type="PROSITE" id="PS50011">
    <property type="entry name" value="PROTEIN_KINASE_DOM"/>
    <property type="match status" value="1"/>
</dbReference>
<keyword evidence="8" id="KW-0732">Signal</keyword>
<feature type="compositionally biased region" description="Low complexity" evidence="6">
    <location>
        <begin position="1315"/>
        <end position="1325"/>
    </location>
</feature>
<evidence type="ECO:0000256" key="1">
    <source>
        <dbReference type="ARBA" id="ARBA00022527"/>
    </source>
</evidence>
<dbReference type="CDD" id="cd13999">
    <property type="entry name" value="STKc_MAP3K-like"/>
    <property type="match status" value="1"/>
</dbReference>
<dbReference type="GO" id="GO:0046872">
    <property type="term" value="F:metal ion binding"/>
    <property type="evidence" value="ECO:0007669"/>
    <property type="project" value="UniProtKB-KW"/>
</dbReference>
<dbReference type="InterPro" id="IPR045266">
    <property type="entry name" value="DOH_DOMON"/>
</dbReference>
<dbReference type="PROSITE" id="PS50292">
    <property type="entry name" value="PEROXIDASE_3"/>
    <property type="match status" value="1"/>
</dbReference>
<dbReference type="Gene3D" id="3.30.200.20">
    <property type="entry name" value="Phosphorylase Kinase, domain 1"/>
    <property type="match status" value="1"/>
</dbReference>
<dbReference type="PANTHER" id="PTHR45756">
    <property type="entry name" value="PALMITOYLTRANSFERASE"/>
    <property type="match status" value="1"/>
</dbReference>
<sequence>MALTRGVRESDLGLPKAVPSICIFILFSALLSACRADVQSIDPGLQGEYGSTPELTRHPTGANVSELNGAINSLFAPFRAVLVPHAYTDDLEAPPRIDGPSARNISNKLFSRLPGNNPLLTNDLQTIWGQLTVLDICNTVRGIQLRDAYPFLIAPANYTLEQLGIPIPVDDLFYNPTANESLKCPLQRSAPHPSAYPFNPTAQRNQFMDITGWLDASWLYGSVGWDPHAKFTYNEVRAKNGAGDYTCKLNNSYWFFPHELELTFIPETTQNIAIWKRRGDLRTNKTPDLIALTEVFGLEHNRLCDEFEAAHPEWTQDRLFEEARKWIIAFMQKITTREWLAADMGVPLNSTYYGQVGYDPTVDAGIENFFCSVAMRYGHSEVNSQVFLADDDYKQSSIGNILVRDWYFQTKKIDETPGMIEDLLRGLTVQRQGLVDTSFVDDLRNYMFSTPTWNQFSNPGPDFLCGDLPATNIQRARDHGMPDYNAARVQLGLTPITTWTDLTNDTEVVQILAELYPGGVGTLDPYVGGLFEVHVTGAHVGELFHKVIMDQFERLRNGDRFWYERKGMFTPAELAIVHNTTIMDIISRNMNVTKWGSTPGESFFLQQRYLANIGGDQFFRNSDEYDNFVDLSPAYRLSWTPDKANNAIRMMIQCRNSGWVGVGFDADEATMKNADIHICRRWANDTWEFIDAYALDVGPPTRDQTLSGGSNNLFDTSAEYEGGVVTCRFSKRISTEDPWDKTITEGLNKVIFAFNPTENELVYHGPTRSSAARLNLLNTCLGSDCSSDDTAAIIGGVVGGVGGALLLCLILLVLLAIVLLLLARRKKKEAQLLLAEEWSDDEASIEMDDMSESSASSSASVRSSALLGKQLSLMDLESVNLTFEPKVLTFGLGSNDKCPVDEEVSDEIVLTNHGPARRFTFFVPTENDKFACRLHPGSGVIKSGKSVTVHVHVTLLMTTNIERKIKFDVEGLGSHLITIKLVGELSTKLDPDDIITTNPPIGQGSFGTVYKANYRGQEVAAKVLNSQMDRRQLAEFQKEVDIMTRLRCPYVLNFVGASFVPGKTCLVTELCTHGSVSDVVFSEQNFNYLLMLKVALDMAKAISFLHTDIKPDNFLIVSLSAKAPVSCKIADFGTSRSITQAQEAFNHTAALGTPIYMAPEILEHKPYSAKIDVYSFGVMLWVLYTRREPYTELKRQWDIPKYVIKGNRPTVPDHCPEPLRELFNQCWTHDPRDRLDMSEVVTLLEKLFEEEKALKGQRNEAERGGRKARASGRAQTARGFDEEEEERVGARTWEGGRKGLVDDDAANQKHDVEVSSSSDSGSDSDFAPSNKKGKQKKDKRNHTGGI</sequence>
<dbReference type="SUPFAM" id="SSF48113">
    <property type="entry name" value="Heme-dependent peroxidases"/>
    <property type="match status" value="1"/>
</dbReference>
<evidence type="ECO:0000256" key="6">
    <source>
        <dbReference type="SAM" id="MobiDB-lite"/>
    </source>
</evidence>
<accession>L8GUB1</accession>
<keyword evidence="3 5" id="KW-0067">ATP-binding</keyword>
<dbReference type="CDD" id="cd09631">
    <property type="entry name" value="DOMON_DOH"/>
    <property type="match status" value="1"/>
</dbReference>
<dbReference type="SUPFAM" id="SSF56112">
    <property type="entry name" value="Protein kinase-like (PK-like)"/>
    <property type="match status" value="1"/>
</dbReference>
<feature type="transmembrane region" description="Helical" evidence="7">
    <location>
        <begin position="793"/>
        <end position="822"/>
    </location>
</feature>
<dbReference type="STRING" id="1257118.L8GUB1"/>
<dbReference type="GO" id="GO:0004601">
    <property type="term" value="F:peroxidase activity"/>
    <property type="evidence" value="ECO:0007669"/>
    <property type="project" value="InterPro"/>
</dbReference>
<dbReference type="Gene3D" id="1.10.640.10">
    <property type="entry name" value="Haem peroxidase domain superfamily, animal type"/>
    <property type="match status" value="1"/>
</dbReference>
<dbReference type="InterPro" id="IPR053215">
    <property type="entry name" value="TKL_Ser/Thr_kinase"/>
</dbReference>
<dbReference type="SMART" id="SM00220">
    <property type="entry name" value="S_TKc"/>
    <property type="match status" value="1"/>
</dbReference>
<organism evidence="11 12">
    <name type="scientific">Acanthamoeba castellanii (strain ATCC 30010 / Neff)</name>
    <dbReference type="NCBI Taxonomy" id="1257118"/>
    <lineage>
        <taxon>Eukaryota</taxon>
        <taxon>Amoebozoa</taxon>
        <taxon>Discosea</taxon>
        <taxon>Longamoebia</taxon>
        <taxon>Centramoebida</taxon>
        <taxon>Acanthamoebidae</taxon>
        <taxon>Acanthamoeba</taxon>
    </lineage>
</organism>
<keyword evidence="7" id="KW-0472">Membrane</keyword>
<dbReference type="InterPro" id="IPR019791">
    <property type="entry name" value="Haem_peroxidase_animal"/>
</dbReference>
<evidence type="ECO:0000256" key="7">
    <source>
        <dbReference type="SAM" id="Phobius"/>
    </source>
</evidence>